<name>A0AAF0IZC2_9BASI</name>
<dbReference type="GO" id="GO:0032511">
    <property type="term" value="P:late endosome to vacuole transport via multivesicular body sorting pathway"/>
    <property type="evidence" value="ECO:0007669"/>
    <property type="project" value="InterPro"/>
</dbReference>
<feature type="compositionally biased region" description="Polar residues" evidence="1">
    <location>
        <begin position="72"/>
        <end position="92"/>
    </location>
</feature>
<organism evidence="3 4">
    <name type="scientific">Malassezia equina</name>
    <dbReference type="NCBI Taxonomy" id="1381935"/>
    <lineage>
        <taxon>Eukaryota</taxon>
        <taxon>Fungi</taxon>
        <taxon>Dikarya</taxon>
        <taxon>Basidiomycota</taxon>
        <taxon>Ustilaginomycotina</taxon>
        <taxon>Malasseziomycetes</taxon>
        <taxon>Malasseziales</taxon>
        <taxon>Malasseziaceae</taxon>
        <taxon>Malassezia</taxon>
    </lineage>
</organism>
<evidence type="ECO:0000313" key="3">
    <source>
        <dbReference type="EMBL" id="WFD23781.1"/>
    </source>
</evidence>
<keyword evidence="4" id="KW-1185">Reference proteome</keyword>
<dbReference type="EMBL" id="CP119903">
    <property type="protein sequence ID" value="WFD23781.1"/>
    <property type="molecule type" value="Genomic_DNA"/>
</dbReference>
<evidence type="ECO:0000259" key="2">
    <source>
        <dbReference type="Pfam" id="PF18097"/>
    </source>
</evidence>
<dbReference type="Pfam" id="PF18097">
    <property type="entry name" value="Vta1_C"/>
    <property type="match status" value="1"/>
</dbReference>
<dbReference type="InterPro" id="IPR041212">
    <property type="entry name" value="Vta1_C"/>
</dbReference>
<gene>
    <name evidence="3" type="ORF">MEQU1_002475</name>
</gene>
<feature type="region of interest" description="Disordered" evidence="1">
    <location>
        <begin position="42"/>
        <end position="123"/>
    </location>
</feature>
<dbReference type="Gene3D" id="1.20.5.420">
    <property type="entry name" value="Immunoglobulin FC, subunit C"/>
    <property type="match status" value="1"/>
</dbReference>
<feature type="domain" description="Vta1 C-terminal" evidence="2">
    <location>
        <begin position="138"/>
        <end position="173"/>
    </location>
</feature>
<proteinExistence type="predicted"/>
<dbReference type="AlphaFoldDB" id="A0AAF0IZC2"/>
<sequence>MSFRVPAVLKEIAPFLQRAKEMQTKIKYAKWKAAQISKALREGTALVPGPDAVAEKTEPQPTRPAPDAHVGTDQSASLQLPQVPQDTDTPQVTVMHARSEELKPTPSARPTEAFPSAASFQSTDATTSSVTESGMSVSEIAHIQKLCRWASSALDYEDLETARTQLREALALLDGAGTRT</sequence>
<dbReference type="Proteomes" id="UP001214415">
    <property type="component" value="Chromosome 4"/>
</dbReference>
<evidence type="ECO:0000313" key="4">
    <source>
        <dbReference type="Proteomes" id="UP001214415"/>
    </source>
</evidence>
<accession>A0AAF0IZC2</accession>
<reference evidence="3" key="1">
    <citation type="submission" date="2023-03" db="EMBL/GenBank/DDBJ databases">
        <title>Mating type loci evolution in Malassezia.</title>
        <authorList>
            <person name="Coelho M.A."/>
        </authorList>
    </citation>
    <scope>NUCLEOTIDE SEQUENCE</scope>
    <source>
        <strain evidence="3">CBS 12830</strain>
    </source>
</reference>
<protein>
    <recommendedName>
        <fullName evidence="2">Vta1 C-terminal domain-containing protein</fullName>
    </recommendedName>
</protein>
<dbReference type="GO" id="GO:0005771">
    <property type="term" value="C:multivesicular body"/>
    <property type="evidence" value="ECO:0007669"/>
    <property type="project" value="TreeGrafter"/>
</dbReference>
<dbReference type="PANTHER" id="PTHR46009:SF1">
    <property type="entry name" value="VACUOLAR PROTEIN SORTING-ASSOCIATED PROTEIN VTA1 HOMOLOG"/>
    <property type="match status" value="1"/>
</dbReference>
<evidence type="ECO:0000256" key="1">
    <source>
        <dbReference type="SAM" id="MobiDB-lite"/>
    </source>
</evidence>
<dbReference type="PANTHER" id="PTHR46009">
    <property type="entry name" value="VACUOLAR PROTEIN SORTING-ASSOCIATED PROTEIN VTA1 HOMOLOG"/>
    <property type="match status" value="1"/>
</dbReference>
<dbReference type="InterPro" id="IPR044538">
    <property type="entry name" value="Vta1-like"/>
</dbReference>